<dbReference type="InterPro" id="IPR001611">
    <property type="entry name" value="Leu-rich_rpt"/>
</dbReference>
<dbReference type="GeneID" id="101743631"/>
<accession>A0A8R1WG48</accession>
<dbReference type="EnsemblMetazoa" id="XM_004924173.3">
    <property type="protein sequence ID" value="XP_004924230.1"/>
    <property type="gene ID" value="LOC101743631"/>
</dbReference>
<dbReference type="SMART" id="SM00369">
    <property type="entry name" value="LRR_TYP"/>
    <property type="match status" value="14"/>
</dbReference>
<dbReference type="InterPro" id="IPR032675">
    <property type="entry name" value="LRR_dom_sf"/>
</dbReference>
<dbReference type="SMART" id="SM00365">
    <property type="entry name" value="LRR_SD22"/>
    <property type="match status" value="9"/>
</dbReference>
<dbReference type="RefSeq" id="XP_004924230.1">
    <property type="nucleotide sequence ID" value="XM_004924173.4"/>
</dbReference>
<dbReference type="SMART" id="SM00364">
    <property type="entry name" value="LRR_BAC"/>
    <property type="match status" value="7"/>
</dbReference>
<dbReference type="OrthoDB" id="1055097at2759"/>
<feature type="signal peptide" evidence="4">
    <location>
        <begin position="1"/>
        <end position="35"/>
    </location>
</feature>
<reference evidence="6" key="1">
    <citation type="journal article" date="2008" name="Insect Biochem. Mol. Biol.">
        <title>The genome of a lepidopteran model insect, the silkworm Bombyx mori.</title>
        <authorList>
            <consortium name="International Silkworm Genome Consortium"/>
        </authorList>
    </citation>
    <scope>NUCLEOTIDE SEQUENCE [LARGE SCALE GENOMIC DNA]</scope>
    <source>
        <strain evidence="6">p50T</strain>
    </source>
</reference>
<dbReference type="FunFam" id="3.80.10.10:FF:001164">
    <property type="entry name" value="GH01279p"/>
    <property type="match status" value="1"/>
</dbReference>
<keyword evidence="3" id="KW-0677">Repeat</keyword>
<keyword evidence="6" id="KW-1185">Reference proteome</keyword>
<evidence type="ECO:0000256" key="2">
    <source>
        <dbReference type="ARBA" id="ARBA00022729"/>
    </source>
</evidence>
<dbReference type="InterPro" id="IPR050328">
    <property type="entry name" value="Dev_Immune_Receptor"/>
</dbReference>
<evidence type="ECO:0000256" key="3">
    <source>
        <dbReference type="ARBA" id="ARBA00022737"/>
    </source>
</evidence>
<protein>
    <submittedName>
        <fullName evidence="5">Uncharacterized protein</fullName>
    </submittedName>
</protein>
<reference evidence="5" key="2">
    <citation type="submission" date="2022-06" db="UniProtKB">
        <authorList>
            <consortium name="EnsemblMetazoa"/>
        </authorList>
    </citation>
    <scope>IDENTIFICATION</scope>
    <source>
        <strain evidence="5">p50T (Dazao)</strain>
    </source>
</reference>
<dbReference type="InterPro" id="IPR003591">
    <property type="entry name" value="Leu-rich_rpt_typical-subtyp"/>
</dbReference>
<dbReference type="AlphaFoldDB" id="A0A8R1WG48"/>
<dbReference type="SUPFAM" id="SSF52047">
    <property type="entry name" value="RNI-like"/>
    <property type="match status" value="1"/>
</dbReference>
<dbReference type="Gene3D" id="3.80.10.10">
    <property type="entry name" value="Ribonuclease Inhibitor"/>
    <property type="match status" value="3"/>
</dbReference>
<dbReference type="PRINTS" id="PR00019">
    <property type="entry name" value="LEURICHRPT"/>
</dbReference>
<dbReference type="Pfam" id="PF13855">
    <property type="entry name" value="LRR_8"/>
    <property type="match status" value="4"/>
</dbReference>
<evidence type="ECO:0000256" key="4">
    <source>
        <dbReference type="SAM" id="SignalP"/>
    </source>
</evidence>
<dbReference type="KEGG" id="bmor:101743631"/>
<evidence type="ECO:0000313" key="6">
    <source>
        <dbReference type="Proteomes" id="UP000005204"/>
    </source>
</evidence>
<organism evidence="5 6">
    <name type="scientific">Bombyx mori</name>
    <name type="common">Silk moth</name>
    <dbReference type="NCBI Taxonomy" id="7091"/>
    <lineage>
        <taxon>Eukaryota</taxon>
        <taxon>Metazoa</taxon>
        <taxon>Ecdysozoa</taxon>
        <taxon>Arthropoda</taxon>
        <taxon>Hexapoda</taxon>
        <taxon>Insecta</taxon>
        <taxon>Pterygota</taxon>
        <taxon>Neoptera</taxon>
        <taxon>Endopterygota</taxon>
        <taxon>Lepidoptera</taxon>
        <taxon>Glossata</taxon>
        <taxon>Ditrysia</taxon>
        <taxon>Bombycoidea</taxon>
        <taxon>Bombycidae</taxon>
        <taxon>Bombycinae</taxon>
        <taxon>Bombyx</taxon>
    </lineage>
</organism>
<dbReference type="Pfam" id="PF00560">
    <property type="entry name" value="LRR_1"/>
    <property type="match status" value="2"/>
</dbReference>
<dbReference type="SUPFAM" id="SSF52058">
    <property type="entry name" value="L domain-like"/>
    <property type="match status" value="1"/>
</dbReference>
<dbReference type="PANTHER" id="PTHR24373:SF370">
    <property type="entry name" value="FISH-LIPS, ISOFORM E"/>
    <property type="match status" value="1"/>
</dbReference>
<dbReference type="Proteomes" id="UP000005204">
    <property type="component" value="Unassembled WGS sequence"/>
</dbReference>
<dbReference type="PROSITE" id="PS51257">
    <property type="entry name" value="PROKAR_LIPOPROTEIN"/>
    <property type="match status" value="1"/>
</dbReference>
<name>A0A8R1WG48_BOMMO</name>
<keyword evidence="1" id="KW-0433">Leucine-rich repeat</keyword>
<dbReference type="GO" id="GO:0031012">
    <property type="term" value="C:extracellular matrix"/>
    <property type="evidence" value="ECO:0007669"/>
    <property type="project" value="TreeGrafter"/>
</dbReference>
<sequence length="726" mass="83370">MLCLSYRVSFRAHGAKMAKGYQLLVFLTSLVLVACNCPRENIHSLGQCAFKIECTTNVRGIRLPNECLEAANFPVTVTVTLKNVAEDYYPGDPETRLLGFITSLKITGQMPKTNLTLLQYTYRLQDLNLTNNQIERIAGSPFYYLGKLETIDLSHNRISDLEELFRFETRPYKLNKLVLANNNIEELPQDAFDELSSLVELDLSYNRISNLNEEPFANLSSLETLRLNNNSIKNLNGAVNNLQNLKHLYLRGNQIQHIDVESLKIIIHLETFDVSRNQLEKINSVMFSRHWKHMGGHSICKIILSENRIASLPNASMEISARNVRDLRRYSVDVLTELDLSNNEITEIAYNAFHSLLKMISLDLSRNQITDFSVNADDLQFVKKLNLSGNHIFQLYYKSFSAMGNLENLDLSHNKLYEIPETAFKNYFSLRILNMTFNDIDSVENLRITRFHPAGGVLDLSNNGLTQLRIPYGEGARLMILRLHSNNISDAKLIELIHQNDLKNLDLSHNKIRELNDTSLRIPVSLNYLDISFNMIIRIGPSSFYRAGHLKTLRLSHNQLTKIEHGAFHGLSALLNLDLSYNKFGYFNSEWLMDLKSLVVLSLRNNWMHNLDYKSWFGHKPDLRVNIEGNRLSCEWLSGVLQNFNNGFLKMHPVVLTPTISSHSIEGIPCIEKTEVLSQIYSSPMMSDDRLLVSNQKILEAVKEQTYYLRRYVMRSLVEETERAKL</sequence>
<dbReference type="PROSITE" id="PS51450">
    <property type="entry name" value="LRR"/>
    <property type="match status" value="9"/>
</dbReference>
<evidence type="ECO:0000256" key="1">
    <source>
        <dbReference type="ARBA" id="ARBA00022614"/>
    </source>
</evidence>
<keyword evidence="2 4" id="KW-0732">Signal</keyword>
<proteinExistence type="predicted"/>
<dbReference type="GO" id="GO:0005615">
    <property type="term" value="C:extracellular space"/>
    <property type="evidence" value="ECO:0007669"/>
    <property type="project" value="TreeGrafter"/>
</dbReference>
<evidence type="ECO:0000313" key="5">
    <source>
        <dbReference type="EnsemblMetazoa" id="XP_004924230.1"/>
    </source>
</evidence>
<feature type="chain" id="PRO_5035760082" evidence="4">
    <location>
        <begin position="36"/>
        <end position="726"/>
    </location>
</feature>
<dbReference type="PANTHER" id="PTHR24373">
    <property type="entry name" value="SLIT RELATED LEUCINE-RICH REPEAT NEURONAL PROTEIN"/>
    <property type="match status" value="1"/>
</dbReference>